<evidence type="ECO:0000313" key="3">
    <source>
        <dbReference type="EMBL" id="SHK00308.1"/>
    </source>
</evidence>
<dbReference type="OrthoDB" id="9805698at2"/>
<dbReference type="InterPro" id="IPR006674">
    <property type="entry name" value="HD_domain"/>
</dbReference>
<dbReference type="Pfam" id="PF01966">
    <property type="entry name" value="HD"/>
    <property type="match status" value="1"/>
</dbReference>
<evidence type="ECO:0000256" key="1">
    <source>
        <dbReference type="ARBA" id="ARBA00022741"/>
    </source>
</evidence>
<dbReference type="GO" id="GO:0000166">
    <property type="term" value="F:nucleotide binding"/>
    <property type="evidence" value="ECO:0007669"/>
    <property type="project" value="UniProtKB-KW"/>
</dbReference>
<organism evidence="3 4">
    <name type="scientific">Hathewaya proteolytica DSM 3090</name>
    <dbReference type="NCBI Taxonomy" id="1121331"/>
    <lineage>
        <taxon>Bacteria</taxon>
        <taxon>Bacillati</taxon>
        <taxon>Bacillota</taxon>
        <taxon>Clostridia</taxon>
        <taxon>Eubacteriales</taxon>
        <taxon>Clostridiaceae</taxon>
        <taxon>Hathewaya</taxon>
    </lineage>
</organism>
<evidence type="ECO:0000259" key="2">
    <source>
        <dbReference type="Pfam" id="PF01966"/>
    </source>
</evidence>
<accession>A0A1M6NXE9</accession>
<dbReference type="PANTHER" id="PTHR47545">
    <property type="entry name" value="MULTIFUNCTIONAL CCA PROTEIN"/>
    <property type="match status" value="1"/>
</dbReference>
<dbReference type="NCBIfam" id="TIGR00277">
    <property type="entry name" value="HDIG"/>
    <property type="match status" value="1"/>
</dbReference>
<dbReference type="InterPro" id="IPR003607">
    <property type="entry name" value="HD/PDEase_dom"/>
</dbReference>
<reference evidence="3 4" key="1">
    <citation type="submission" date="2016-11" db="EMBL/GenBank/DDBJ databases">
        <authorList>
            <person name="Jaros S."/>
            <person name="Januszkiewicz K."/>
            <person name="Wedrychowicz H."/>
        </authorList>
    </citation>
    <scope>NUCLEOTIDE SEQUENCE [LARGE SCALE GENOMIC DNA]</scope>
    <source>
        <strain evidence="3 4">DSM 3090</strain>
    </source>
</reference>
<feature type="domain" description="HD" evidence="2">
    <location>
        <begin position="59"/>
        <end position="144"/>
    </location>
</feature>
<dbReference type="EMBL" id="FRAD01000011">
    <property type="protein sequence ID" value="SHK00308.1"/>
    <property type="molecule type" value="Genomic_DNA"/>
</dbReference>
<dbReference type="Gene3D" id="1.10.3090.10">
    <property type="entry name" value="cca-adding enzyme, domain 2"/>
    <property type="match status" value="1"/>
</dbReference>
<keyword evidence="1" id="KW-0547">Nucleotide-binding</keyword>
<dbReference type="RefSeq" id="WP_072903499.1">
    <property type="nucleotide sequence ID" value="NZ_FRAD01000011.1"/>
</dbReference>
<dbReference type="CDD" id="cd00077">
    <property type="entry name" value="HDc"/>
    <property type="match status" value="1"/>
</dbReference>
<proteinExistence type="predicted"/>
<gene>
    <name evidence="3" type="ORF">SAMN02745248_01539</name>
</gene>
<dbReference type="AlphaFoldDB" id="A0A1M6NXE9"/>
<sequence length="208" mass="24527">MSLKELYEEINEHLLKDNKPSLYMKQVFYRPEFHEYPFNMLADMREVEQSHIYHPEGNVWNHTMMVIDEAASIRDKSKEPCVFMWGALLHDIGKPKTTKTKNKKIVSYDHDKVGEKLAVEFLNQFTDDEAFINKVSKLVRYHMHILFVVNDLPFANTMDMIRECDTDEVALLGYSDRMGRKGVDINKEKSNIEMFVKKIEEFKGKNIK</sequence>
<protein>
    <submittedName>
        <fullName evidence="3">HDIG domain-containing protein</fullName>
    </submittedName>
</protein>
<dbReference type="InterPro" id="IPR050124">
    <property type="entry name" value="tRNA_CCA-adding_enzyme"/>
</dbReference>
<keyword evidence="4" id="KW-1185">Reference proteome</keyword>
<evidence type="ECO:0000313" key="4">
    <source>
        <dbReference type="Proteomes" id="UP000183952"/>
    </source>
</evidence>
<dbReference type="PANTHER" id="PTHR47545:SF2">
    <property type="entry name" value="CC-ADDING TRNA NUCLEOTIDYLTRANSFERASE"/>
    <property type="match status" value="1"/>
</dbReference>
<dbReference type="STRING" id="1121331.SAMN02745248_01539"/>
<dbReference type="InterPro" id="IPR006675">
    <property type="entry name" value="HDIG_dom"/>
</dbReference>
<name>A0A1M6NXE9_9CLOT</name>
<dbReference type="SUPFAM" id="SSF109604">
    <property type="entry name" value="HD-domain/PDEase-like"/>
    <property type="match status" value="1"/>
</dbReference>
<dbReference type="Proteomes" id="UP000183952">
    <property type="component" value="Unassembled WGS sequence"/>
</dbReference>